<evidence type="ECO:0000259" key="1">
    <source>
        <dbReference type="Pfam" id="PF14065"/>
    </source>
</evidence>
<dbReference type="Proteomes" id="UP000008635">
    <property type="component" value="Chromosome"/>
</dbReference>
<dbReference type="KEGG" id="dmr:Deima_3034"/>
<keyword evidence="3" id="KW-1185">Reference proteome</keyword>
<dbReference type="HOGENOM" id="CLU_082097_0_0_0"/>
<sequence>MKEGDPRLISDVQDALKALLYREANLPADALDIRFATPTSAWVSGLTRPTVNFFLHDIRENTALRRMEHQMVLERNAAVETLAPRRMDLRYVVMVFFKSQVDEFGRNEWNVLWRVLAALMRHDTWPEGDVPANLRALDTDVLGQVAQPDANRPSEVFSGLGLTMRPHLTYTLTVPLDLAVTRHAPLVLERDMRLFQSGDDTPAVDLVRSTWQLSDVDGRPLADAMVRANTGARGFTDSRGLVHLNTPRDAVTHLQVMAADGRTLHLPVLPGGPPLLALPQDGS</sequence>
<evidence type="ECO:0000313" key="3">
    <source>
        <dbReference type="Proteomes" id="UP000008635"/>
    </source>
</evidence>
<name>E8U3N9_DEIML</name>
<protein>
    <recommendedName>
        <fullName evidence="1">Pvc16 N-terminal domain-containing protein</fullName>
    </recommendedName>
</protein>
<reference evidence="2 3" key="1">
    <citation type="journal article" date="2011" name="Stand. Genomic Sci.">
        <title>Complete genome sequence of Deinococcus maricopensis type strain (LB-34).</title>
        <authorList>
            <person name="Pukall R."/>
            <person name="Zeytun A."/>
            <person name="Lucas S."/>
            <person name="Lapidus A."/>
            <person name="Hammon N."/>
            <person name="Deshpande S."/>
            <person name="Nolan M."/>
            <person name="Cheng J.F."/>
            <person name="Pitluck S."/>
            <person name="Liolios K."/>
            <person name="Pagani I."/>
            <person name="Mikhailova N."/>
            <person name="Ivanova N."/>
            <person name="Mavromatis K."/>
            <person name="Pati A."/>
            <person name="Tapia R."/>
            <person name="Han C."/>
            <person name="Goodwin L."/>
            <person name="Chen A."/>
            <person name="Palaniappan K."/>
            <person name="Land M."/>
            <person name="Hauser L."/>
            <person name="Chang Y.J."/>
            <person name="Jeffries C.D."/>
            <person name="Brambilla E.M."/>
            <person name="Rohde M."/>
            <person name="Goker M."/>
            <person name="Detter J.C."/>
            <person name="Woyke T."/>
            <person name="Bristow J."/>
            <person name="Eisen J.A."/>
            <person name="Markowitz V."/>
            <person name="Hugenholtz P."/>
            <person name="Kyrpides N.C."/>
            <person name="Klenk H.P."/>
        </authorList>
    </citation>
    <scope>NUCLEOTIDE SEQUENCE [LARGE SCALE GENOMIC DNA]</scope>
    <source>
        <strain evidence="3">DSM 21211 / LMG 22137 / NRRL B-23946 / LB-34</strain>
    </source>
</reference>
<organism evidence="2 3">
    <name type="scientific">Deinococcus maricopensis (strain DSM 21211 / LMG 22137 / NRRL B-23946 / LB-34)</name>
    <dbReference type="NCBI Taxonomy" id="709986"/>
    <lineage>
        <taxon>Bacteria</taxon>
        <taxon>Thermotogati</taxon>
        <taxon>Deinococcota</taxon>
        <taxon>Deinococci</taxon>
        <taxon>Deinococcales</taxon>
        <taxon>Deinococcaceae</taxon>
        <taxon>Deinococcus</taxon>
    </lineage>
</organism>
<feature type="domain" description="Pvc16 N-terminal" evidence="1">
    <location>
        <begin position="11"/>
        <end position="186"/>
    </location>
</feature>
<dbReference type="Pfam" id="PF14065">
    <property type="entry name" value="Pvc16_N"/>
    <property type="match status" value="1"/>
</dbReference>
<dbReference type="EMBL" id="CP002454">
    <property type="protein sequence ID" value="ADV68663.1"/>
    <property type="molecule type" value="Genomic_DNA"/>
</dbReference>
<proteinExistence type="predicted"/>
<dbReference type="InterPro" id="IPR025351">
    <property type="entry name" value="Pvc16_N"/>
</dbReference>
<accession>E8U3N9</accession>
<gene>
    <name evidence="2" type="ordered locus">Deima_3034</name>
</gene>
<dbReference type="AlphaFoldDB" id="E8U3N9"/>
<evidence type="ECO:0000313" key="2">
    <source>
        <dbReference type="EMBL" id="ADV68663.1"/>
    </source>
</evidence>
<dbReference type="STRING" id="709986.Deima_3034"/>
<reference evidence="3" key="2">
    <citation type="submission" date="2011-01" db="EMBL/GenBank/DDBJ databases">
        <title>The complete genome of Deinococcus maricopensis DSM 21211.</title>
        <authorList>
            <consortium name="US DOE Joint Genome Institute (JGI-PGF)"/>
            <person name="Lucas S."/>
            <person name="Copeland A."/>
            <person name="Lapidus A."/>
            <person name="Goodwin L."/>
            <person name="Pitluck S."/>
            <person name="Kyrpides N."/>
            <person name="Mavromatis K."/>
            <person name="Pagani I."/>
            <person name="Ivanova N."/>
            <person name="Ovchinnikova G."/>
            <person name="Zeytun A."/>
            <person name="Detter J.C."/>
            <person name="Han C."/>
            <person name="Land M."/>
            <person name="Hauser L."/>
            <person name="Markowitz V."/>
            <person name="Cheng J.-F."/>
            <person name="Hugenholtz P."/>
            <person name="Woyke T."/>
            <person name="Wu D."/>
            <person name="Pukall R."/>
            <person name="Gehrich-Schroeter G."/>
            <person name="Brambilla E."/>
            <person name="Klenk H.-P."/>
            <person name="Eisen J.A."/>
        </authorList>
    </citation>
    <scope>NUCLEOTIDE SEQUENCE [LARGE SCALE GENOMIC DNA]</scope>
    <source>
        <strain evidence="3">DSM 21211 / LMG 22137 / NRRL B-23946 / LB-34</strain>
    </source>
</reference>